<dbReference type="PANTHER" id="PTHR31121:SF2">
    <property type="entry name" value="MANNOSYLTRANSFERASE KTR5-RELATED"/>
    <property type="match status" value="1"/>
</dbReference>
<dbReference type="PIRSF" id="PIRSF018153">
    <property type="entry name" value="Glyco_trans_15"/>
    <property type="match status" value="1"/>
</dbReference>
<dbReference type="SUPFAM" id="SSF53448">
    <property type="entry name" value="Nucleotide-diphospho-sugar transferases"/>
    <property type="match status" value="1"/>
</dbReference>
<protein>
    <recommendedName>
        <fullName evidence="8">Glycolipid 2-alpha-mannosyltransferase</fullName>
    </recommendedName>
</protein>
<dbReference type="InterPro" id="IPR002685">
    <property type="entry name" value="Glyco_trans_15"/>
</dbReference>
<dbReference type="GO" id="GO:0006487">
    <property type="term" value="P:protein N-linked glycosylation"/>
    <property type="evidence" value="ECO:0007669"/>
    <property type="project" value="TreeGrafter"/>
</dbReference>
<evidence type="ECO:0000256" key="2">
    <source>
        <dbReference type="ARBA" id="ARBA00022676"/>
    </source>
</evidence>
<reference evidence="7" key="3">
    <citation type="submission" date="2025-08" db="UniProtKB">
        <authorList>
            <consortium name="RefSeq"/>
        </authorList>
    </citation>
    <scope>IDENTIFICATION</scope>
    <source>
        <strain evidence="7">NI907</strain>
    </source>
</reference>
<dbReference type="PANTHER" id="PTHR31121">
    <property type="entry name" value="ALPHA-1,2 MANNOSYLTRANSFERASE KTR1"/>
    <property type="match status" value="1"/>
</dbReference>
<dbReference type="RefSeq" id="XP_030984101.1">
    <property type="nucleotide sequence ID" value="XM_031124914.1"/>
</dbReference>
<dbReference type="GeneID" id="41959823"/>
<feature type="signal peptide" evidence="5">
    <location>
        <begin position="1"/>
        <end position="27"/>
    </location>
</feature>
<dbReference type="KEGG" id="pgri:PgNI_04873"/>
<dbReference type="OrthoDB" id="439943at2759"/>
<accession>A0A6P8BAB0</accession>
<keyword evidence="3" id="KW-0808">Transferase</keyword>
<dbReference type="Pfam" id="PF01793">
    <property type="entry name" value="Glyco_transf_15"/>
    <property type="match status" value="1"/>
</dbReference>
<dbReference type="InterPro" id="IPR029044">
    <property type="entry name" value="Nucleotide-diphossugar_trans"/>
</dbReference>
<dbReference type="Gene3D" id="3.90.550.10">
    <property type="entry name" value="Spore Coat Polysaccharide Biosynthesis Protein SpsA, Chain A"/>
    <property type="match status" value="1"/>
</dbReference>
<keyword evidence="6" id="KW-1185">Reference proteome</keyword>
<reference evidence="7" key="2">
    <citation type="submission" date="2019-10" db="EMBL/GenBank/DDBJ databases">
        <authorList>
            <consortium name="NCBI Genome Project"/>
        </authorList>
    </citation>
    <scope>NUCLEOTIDE SEQUENCE</scope>
    <source>
        <strain evidence="7">NI907</strain>
    </source>
</reference>
<sequence length="426" mass="50120">MFRRLRRMPRRLHPLVVAAMWLSIPLALESLYHQRSYNVPTPEREMDSAFFGSEGCLDPEEMAKGPREKAALVMLARNSELEQAKHTVESVERRFNRWFHYPVVFFNNEEWDPEFVRQLNATVSGEARFEVIPREEWYFPSWMDADKAKASIKDQGDRGVSHGGLEGYHHMCRFYSGKFYNLEALKEFKWYWRLEPDVDFTCSITYDPFVEMAKRNKKYGFTISLWEERDTCPTLFRHMADWKEANDVPTNNLWKAAVSASWVPWPFRNLVAWLSHRDRFGDMWSGCHYWSNFEIADMDFFRGKKYQDMFEYLDKKGGFYFERWGDAAVHSIAVAMLLDPSQVHHFDDIGYRHDQLYQCPVNSLGSQLPDNPSLGTDKNWAPPAEGGVGCRCECDGRTTPRNHPGYCLNKLKAPNTRSRPWFTWFL</sequence>
<keyword evidence="2" id="KW-0328">Glycosyltransferase</keyword>
<evidence type="ECO:0000256" key="1">
    <source>
        <dbReference type="ARBA" id="ARBA00007677"/>
    </source>
</evidence>
<keyword evidence="5" id="KW-0732">Signal</keyword>
<name>A0A6P8BAB0_PYRGI</name>
<evidence type="ECO:0000256" key="5">
    <source>
        <dbReference type="SAM" id="SignalP"/>
    </source>
</evidence>
<dbReference type="GO" id="GO:0005794">
    <property type="term" value="C:Golgi apparatus"/>
    <property type="evidence" value="ECO:0007669"/>
    <property type="project" value="TreeGrafter"/>
</dbReference>
<evidence type="ECO:0000256" key="3">
    <source>
        <dbReference type="ARBA" id="ARBA00022679"/>
    </source>
</evidence>
<proteinExistence type="inferred from homology"/>
<reference evidence="7" key="1">
    <citation type="journal article" date="2019" name="Mol. Biol. Evol.">
        <title>Blast fungal genomes show frequent chromosomal changes, gene gains and losses, and effector gene turnover.</title>
        <authorList>
            <person name="Gomez Luciano L.B."/>
            <person name="Jason Tsai I."/>
            <person name="Chuma I."/>
            <person name="Tosa Y."/>
            <person name="Chen Y.H."/>
            <person name="Li J.Y."/>
            <person name="Li M.Y."/>
            <person name="Jade Lu M.Y."/>
            <person name="Nakayashiki H."/>
            <person name="Li W.H."/>
        </authorList>
    </citation>
    <scope>NUCLEOTIDE SEQUENCE</scope>
    <source>
        <strain evidence="7">NI907</strain>
    </source>
</reference>
<dbReference type="GO" id="GO:0016020">
    <property type="term" value="C:membrane"/>
    <property type="evidence" value="ECO:0007669"/>
    <property type="project" value="InterPro"/>
</dbReference>
<evidence type="ECO:0000256" key="4">
    <source>
        <dbReference type="PIRSR" id="PIRSR018153-1"/>
    </source>
</evidence>
<feature type="active site" description="Nucleophile" evidence="4">
    <location>
        <position position="294"/>
    </location>
</feature>
<evidence type="ECO:0000313" key="7">
    <source>
        <dbReference type="RefSeq" id="XP_030984101.1"/>
    </source>
</evidence>
<comment type="similarity">
    <text evidence="1">Belongs to the glycosyltransferase 15 family.</text>
</comment>
<evidence type="ECO:0000313" key="6">
    <source>
        <dbReference type="Proteomes" id="UP000515153"/>
    </source>
</evidence>
<dbReference type="GO" id="GO:0000026">
    <property type="term" value="F:alpha-1,2-mannosyltransferase activity"/>
    <property type="evidence" value="ECO:0007669"/>
    <property type="project" value="TreeGrafter"/>
</dbReference>
<dbReference type="AlphaFoldDB" id="A0A6P8BAB0"/>
<evidence type="ECO:0008006" key="8">
    <source>
        <dbReference type="Google" id="ProtNLM"/>
    </source>
</evidence>
<feature type="chain" id="PRO_5027584171" description="Glycolipid 2-alpha-mannosyltransferase" evidence="5">
    <location>
        <begin position="28"/>
        <end position="426"/>
    </location>
</feature>
<dbReference type="GO" id="GO:0000032">
    <property type="term" value="P:cell wall mannoprotein biosynthetic process"/>
    <property type="evidence" value="ECO:0007669"/>
    <property type="project" value="TreeGrafter"/>
</dbReference>
<organism evidence="6 7">
    <name type="scientific">Pyricularia grisea</name>
    <name type="common">Crabgrass-specific blast fungus</name>
    <name type="synonym">Magnaporthe grisea</name>
    <dbReference type="NCBI Taxonomy" id="148305"/>
    <lineage>
        <taxon>Eukaryota</taxon>
        <taxon>Fungi</taxon>
        <taxon>Dikarya</taxon>
        <taxon>Ascomycota</taxon>
        <taxon>Pezizomycotina</taxon>
        <taxon>Sordariomycetes</taxon>
        <taxon>Sordariomycetidae</taxon>
        <taxon>Magnaporthales</taxon>
        <taxon>Pyriculariaceae</taxon>
        <taxon>Pyricularia</taxon>
    </lineage>
</organism>
<gene>
    <name evidence="7" type="ORF">PgNI_04873</name>
</gene>
<dbReference type="Proteomes" id="UP000515153">
    <property type="component" value="Unplaced"/>
</dbReference>